<dbReference type="PANTHER" id="PTHR43482:SF1">
    <property type="entry name" value="PROTEIN AST1-RELATED"/>
    <property type="match status" value="1"/>
</dbReference>
<dbReference type="SUPFAM" id="SSF50129">
    <property type="entry name" value="GroES-like"/>
    <property type="match status" value="1"/>
</dbReference>
<evidence type="ECO:0008006" key="4">
    <source>
        <dbReference type="Google" id="ProtNLM"/>
    </source>
</evidence>
<dbReference type="InterPro" id="IPR011032">
    <property type="entry name" value="GroES-like_sf"/>
</dbReference>
<organism evidence="2 3">
    <name type="scientific">Cytospora leucostoma</name>
    <dbReference type="NCBI Taxonomy" id="1230097"/>
    <lineage>
        <taxon>Eukaryota</taxon>
        <taxon>Fungi</taxon>
        <taxon>Dikarya</taxon>
        <taxon>Ascomycota</taxon>
        <taxon>Pezizomycotina</taxon>
        <taxon>Sordariomycetes</taxon>
        <taxon>Sordariomycetidae</taxon>
        <taxon>Diaporthales</taxon>
        <taxon>Cytosporaceae</taxon>
        <taxon>Cytospora</taxon>
    </lineage>
</organism>
<feature type="compositionally biased region" description="Polar residues" evidence="1">
    <location>
        <begin position="389"/>
        <end position="407"/>
    </location>
</feature>
<dbReference type="OrthoDB" id="9992527at2759"/>
<gene>
    <name evidence="2" type="ORF">VPNG_04351</name>
</gene>
<dbReference type="SUPFAM" id="SSF51735">
    <property type="entry name" value="NAD(P)-binding Rossmann-fold domains"/>
    <property type="match status" value="1"/>
</dbReference>
<dbReference type="PANTHER" id="PTHR43482">
    <property type="entry name" value="PROTEIN AST1-RELATED"/>
    <property type="match status" value="1"/>
</dbReference>
<dbReference type="Gene3D" id="3.90.180.10">
    <property type="entry name" value="Medium-chain alcohol dehydrogenases, catalytic domain"/>
    <property type="match status" value="1"/>
</dbReference>
<dbReference type="Gene3D" id="3.40.50.720">
    <property type="entry name" value="NAD(P)-binding Rossmann-like Domain"/>
    <property type="match status" value="1"/>
</dbReference>
<protein>
    <recommendedName>
        <fullName evidence="4">Enoyl reductase (ER) domain-containing protein</fullName>
    </recommendedName>
</protein>
<proteinExistence type="predicted"/>
<keyword evidence="3" id="KW-1185">Reference proteome</keyword>
<accession>A0A423XBT8</accession>
<dbReference type="InParanoid" id="A0A423XBT8"/>
<evidence type="ECO:0000256" key="1">
    <source>
        <dbReference type="SAM" id="MobiDB-lite"/>
    </source>
</evidence>
<dbReference type="AlphaFoldDB" id="A0A423XBT8"/>
<dbReference type="EMBL" id="LKEB01000019">
    <property type="protein sequence ID" value="ROW13465.1"/>
    <property type="molecule type" value="Genomic_DNA"/>
</dbReference>
<feature type="region of interest" description="Disordered" evidence="1">
    <location>
        <begin position="389"/>
        <end position="471"/>
    </location>
</feature>
<evidence type="ECO:0000313" key="2">
    <source>
        <dbReference type="EMBL" id="ROW13465.1"/>
    </source>
</evidence>
<name>A0A423XBT8_9PEZI</name>
<feature type="compositionally biased region" description="Low complexity" evidence="1">
    <location>
        <begin position="434"/>
        <end position="455"/>
    </location>
</feature>
<dbReference type="STRING" id="1230097.A0A423XBT8"/>
<sequence>MRALVARKYCKPEDYEVIDLPIPEIKAVNEVLIRIHAASVQTGDCAFASGRGRLFVSMPFPMILGHEGDAVYGVGLKHPMGPIWKSHRGWCADYAITTEDLLLPKPPHLTFEEAASLLGSTVTALQSIAKATALNPAAFPNGSLEGKRVLVTAGLGATTSIAIQVAKNVFGAKQVITPVSTAKIPRLERLMPGVVDKAVDYQTQDVLEEIGKGRIDFLYNSRPDVTSYLPLMEPNNGVVAAILAIPPSRTIKESMGVQFVPGWVGWLLDLAQLWYRWKLRGTNVRMLFNQGNPGVREDLEKAGEIIATGKVKAVTNVVPLDDLETVKRSSLPSPSNIDTAMLLKRKRSDDELSPFSPGGMSYGYSSPLQSDNGDIAMVDTDTPLSPKTIFSPTFDTRSRSCTPSHLPSRTFKRLRNGRPSEDEVHQNTLKMLYQAQHHQPQQPQHQFSPPAQAASMPPPPQPSAAPRQNQSSLHSFWKLPAAPKSSSPFSVSPPAPSPSIDAVIDRPTSCEDCGVGLGGEDATMDDGYGFEAYIHTCSSCSKAVCFSCSISNLGEQRRCLVCAGGESSNIGKRWVGGTGWTPESMVVY</sequence>
<dbReference type="Proteomes" id="UP000285146">
    <property type="component" value="Unassembled WGS sequence"/>
</dbReference>
<dbReference type="InterPro" id="IPR052585">
    <property type="entry name" value="Lipid_raft_assoc_Zn_ADH"/>
</dbReference>
<reference evidence="2 3" key="1">
    <citation type="submission" date="2015-09" db="EMBL/GenBank/DDBJ databases">
        <title>Host preference determinants of Valsa canker pathogens revealed by comparative genomics.</title>
        <authorList>
            <person name="Yin Z."/>
            <person name="Huang L."/>
        </authorList>
    </citation>
    <scope>NUCLEOTIDE SEQUENCE [LARGE SCALE GENOMIC DNA]</scope>
    <source>
        <strain evidence="2 3">SXYLt</strain>
    </source>
</reference>
<dbReference type="InterPro" id="IPR036291">
    <property type="entry name" value="NAD(P)-bd_dom_sf"/>
</dbReference>
<dbReference type="CDD" id="cd05289">
    <property type="entry name" value="MDR_like_2"/>
    <property type="match status" value="1"/>
</dbReference>
<evidence type="ECO:0000313" key="3">
    <source>
        <dbReference type="Proteomes" id="UP000285146"/>
    </source>
</evidence>
<comment type="caution">
    <text evidence="2">The sequence shown here is derived from an EMBL/GenBank/DDBJ whole genome shotgun (WGS) entry which is preliminary data.</text>
</comment>